<name>A0AB34ITP9_PRYPA</name>
<dbReference type="Gene3D" id="1.20.1460.10">
    <property type="entry name" value="subunit c (vma5p) of the yeast v-atpase, domain 2"/>
    <property type="match status" value="1"/>
</dbReference>
<evidence type="ECO:0000313" key="6">
    <source>
        <dbReference type="EMBL" id="KAL1504843.1"/>
    </source>
</evidence>
<keyword evidence="3 5" id="KW-0375">Hydrogen ion transport</keyword>
<evidence type="ECO:0000313" key="7">
    <source>
        <dbReference type="Proteomes" id="UP001515480"/>
    </source>
</evidence>
<comment type="subunit">
    <text evidence="5">V-ATPase is a heteromultimeric enzyme composed of a peripheral catalytic V1 complex (components A to H) attached to an integral membrane V0 proton pore complex.</text>
</comment>
<comment type="caution">
    <text evidence="6">The sequence shown here is derived from an EMBL/GenBank/DDBJ whole genome shotgun (WGS) entry which is preliminary data.</text>
</comment>
<dbReference type="EMBL" id="JBGBPQ010000019">
    <property type="protein sequence ID" value="KAL1504843.1"/>
    <property type="molecule type" value="Genomic_DNA"/>
</dbReference>
<dbReference type="InterPro" id="IPR004907">
    <property type="entry name" value="ATPase_V1-cplx_csu"/>
</dbReference>
<keyword evidence="2 5" id="KW-0813">Transport</keyword>
<evidence type="ECO:0000256" key="3">
    <source>
        <dbReference type="ARBA" id="ARBA00022781"/>
    </source>
</evidence>
<protein>
    <recommendedName>
        <fullName evidence="5">V-type proton ATPase subunit C</fullName>
    </recommendedName>
</protein>
<evidence type="ECO:0000256" key="4">
    <source>
        <dbReference type="ARBA" id="ARBA00023065"/>
    </source>
</evidence>
<proteinExistence type="inferred from homology"/>
<dbReference type="PANTHER" id="PTHR10137:SF0">
    <property type="entry name" value="V-TYPE PROTON ATPASE SUBUNIT C"/>
    <property type="match status" value="1"/>
</dbReference>
<dbReference type="Gene3D" id="3.30.70.1180">
    <property type="entry name" value="Vacuolar atp synthase subunit c, domain 1"/>
    <property type="match status" value="1"/>
</dbReference>
<gene>
    <name evidence="6" type="ORF">AB1Y20_008614</name>
</gene>
<dbReference type="PANTHER" id="PTHR10137">
    <property type="entry name" value="V-TYPE PROTON ATPASE SUBUNIT C"/>
    <property type="match status" value="1"/>
</dbReference>
<dbReference type="GO" id="GO:0000221">
    <property type="term" value="C:vacuolar proton-transporting V-type ATPase, V1 domain"/>
    <property type="evidence" value="ECO:0007669"/>
    <property type="project" value="TreeGrafter"/>
</dbReference>
<accession>A0AB34ITP9</accession>
<dbReference type="GO" id="GO:0046961">
    <property type="term" value="F:proton-transporting ATPase activity, rotational mechanism"/>
    <property type="evidence" value="ECO:0007669"/>
    <property type="project" value="InterPro"/>
</dbReference>
<keyword evidence="7" id="KW-1185">Reference proteome</keyword>
<dbReference type="Proteomes" id="UP001515480">
    <property type="component" value="Unassembled WGS sequence"/>
</dbReference>
<reference evidence="6 7" key="1">
    <citation type="journal article" date="2024" name="Science">
        <title>Giant polyketide synthase enzymes in the biosynthesis of giant marine polyether toxins.</title>
        <authorList>
            <person name="Fallon T.R."/>
            <person name="Shende V.V."/>
            <person name="Wierzbicki I.H."/>
            <person name="Pendleton A.L."/>
            <person name="Watervoot N.F."/>
            <person name="Auber R.P."/>
            <person name="Gonzalez D.J."/>
            <person name="Wisecaver J.H."/>
            <person name="Moore B.S."/>
        </authorList>
    </citation>
    <scope>NUCLEOTIDE SEQUENCE [LARGE SCALE GENOMIC DNA]</scope>
    <source>
        <strain evidence="6 7">12B1</strain>
    </source>
</reference>
<comment type="function">
    <text evidence="5">Subunit of the V1 complex of vacuolar(H+)-ATPase (V-ATPase), a multisubunit enzyme composed of a peripheral complex (V1) that hydrolyzes ATP and a membrane integral complex (V0) that translocates protons. V-ATPase is responsible for acidifying and maintaining the pH of intracellular compartments and in some cell types, is targeted to the plasma membrane, where it is responsible for acidifying the extracellular environment. Subunit C is necessary for the assembly of the catalytic sector of the enzyme and is likely to have a specific function in its catalytic activity.</text>
</comment>
<evidence type="ECO:0000256" key="5">
    <source>
        <dbReference type="RuleBase" id="RU364010"/>
    </source>
</evidence>
<dbReference type="AlphaFoldDB" id="A0AB34ITP9"/>
<dbReference type="Gene3D" id="3.30.70.100">
    <property type="match status" value="1"/>
</dbReference>
<comment type="similarity">
    <text evidence="1 5">Belongs to the V-ATPase C subunit family.</text>
</comment>
<dbReference type="FunFam" id="3.30.70.100:FF:000002">
    <property type="entry name" value="V-type proton ATPase subunit C"/>
    <property type="match status" value="1"/>
</dbReference>
<dbReference type="SUPFAM" id="SSF118203">
    <property type="entry name" value="Vacuolar ATP synthase subunit C"/>
    <property type="match status" value="1"/>
</dbReference>
<sequence length="378" mass="42725">MANAFETQLWAIALRTQTDDHYLKSKTEQLAAVYPFRVPARGLRVGTLDSLMALSDDLVKIDMLSESTVMKIYRQLYDLKGEEPTINGVKIDVFTTKQWEWDEAKFQMKTPLRELSESISGRIGGLDEELKMKVLEVNNLKGVLQGYERKTQGNLMVRALTDIVKSGDIQESEFMTTVLVVVPRHSFKEFGESYEKLATYVVPRSARLLSEDPDYGLYRVVCLKKTAEEFKNAAREKRYNVREFTFESGKAASDEEKKIMDQEEFARLQQLLVNWCAINFAEAYTMMLHLKAIRIFVESVLRYGLKSSPDGMRPDFKAFILAPKRGKAEALRKLLGVMYGGSANMLEDGGEADAAVPGAVGEFYPYVNVAIETAPVLT</sequence>
<evidence type="ECO:0000256" key="1">
    <source>
        <dbReference type="ARBA" id="ARBA00006138"/>
    </source>
</evidence>
<dbReference type="CDD" id="cd14785">
    <property type="entry name" value="V-ATPase_C"/>
    <property type="match status" value="1"/>
</dbReference>
<organism evidence="6 7">
    <name type="scientific">Prymnesium parvum</name>
    <name type="common">Toxic golden alga</name>
    <dbReference type="NCBI Taxonomy" id="97485"/>
    <lineage>
        <taxon>Eukaryota</taxon>
        <taxon>Haptista</taxon>
        <taxon>Haptophyta</taxon>
        <taxon>Prymnesiophyceae</taxon>
        <taxon>Prymnesiales</taxon>
        <taxon>Prymnesiaceae</taxon>
        <taxon>Prymnesium</taxon>
    </lineage>
</organism>
<keyword evidence="4 5" id="KW-0406">Ion transport</keyword>
<dbReference type="InterPro" id="IPR036132">
    <property type="entry name" value="Vac_ATP_synth_c_sf"/>
</dbReference>
<dbReference type="Pfam" id="PF03223">
    <property type="entry name" value="V-ATPase_C"/>
    <property type="match status" value="1"/>
</dbReference>
<evidence type="ECO:0000256" key="2">
    <source>
        <dbReference type="ARBA" id="ARBA00022448"/>
    </source>
</evidence>